<dbReference type="PANTHER" id="PTHR43823">
    <property type="entry name" value="SPORULATION PROTEIN YKVU"/>
    <property type="match status" value="1"/>
</dbReference>
<feature type="transmembrane region" description="Helical" evidence="10">
    <location>
        <begin position="267"/>
        <end position="289"/>
    </location>
</feature>
<feature type="transmembrane region" description="Helical" evidence="10">
    <location>
        <begin position="168"/>
        <end position="187"/>
    </location>
</feature>
<feature type="transmembrane region" description="Helical" evidence="10">
    <location>
        <begin position="416"/>
        <end position="438"/>
    </location>
</feature>
<evidence type="ECO:0000256" key="8">
    <source>
        <dbReference type="ARBA" id="ARBA00023136"/>
    </source>
</evidence>
<feature type="transmembrane region" description="Helical" evidence="10">
    <location>
        <begin position="316"/>
        <end position="333"/>
    </location>
</feature>
<dbReference type="InterPro" id="IPR002528">
    <property type="entry name" value="MATE_fam"/>
</dbReference>
<name>A0A926CZ69_9FIRM</name>
<comment type="subcellular location">
    <subcellularLocation>
        <location evidence="1">Cell membrane</location>
        <topology evidence="1">Multi-pass membrane protein</topology>
    </subcellularLocation>
</comment>
<evidence type="ECO:0000256" key="3">
    <source>
        <dbReference type="ARBA" id="ARBA00022106"/>
    </source>
</evidence>
<evidence type="ECO:0000256" key="7">
    <source>
        <dbReference type="ARBA" id="ARBA00022989"/>
    </source>
</evidence>
<comment type="caution">
    <text evidence="11">The sequence shown here is derived from an EMBL/GenBank/DDBJ whole genome shotgun (WGS) entry which is preliminary data.</text>
</comment>
<dbReference type="PIRSF" id="PIRSF006603">
    <property type="entry name" value="DinF"/>
    <property type="match status" value="1"/>
</dbReference>
<keyword evidence="9" id="KW-0046">Antibiotic resistance</keyword>
<comment type="similarity">
    <text evidence="2">Belongs to the multi antimicrobial extrusion (MATE) (TC 2.A.66.1) family. MepA subfamily.</text>
</comment>
<dbReference type="AlphaFoldDB" id="A0A926CZ69"/>
<evidence type="ECO:0000256" key="1">
    <source>
        <dbReference type="ARBA" id="ARBA00004651"/>
    </source>
</evidence>
<evidence type="ECO:0000256" key="5">
    <source>
        <dbReference type="ARBA" id="ARBA00022475"/>
    </source>
</evidence>
<reference evidence="11" key="1">
    <citation type="submission" date="2020-08" db="EMBL/GenBank/DDBJ databases">
        <title>Genome public.</title>
        <authorList>
            <person name="Liu C."/>
            <person name="Sun Q."/>
        </authorList>
    </citation>
    <scope>NUCLEOTIDE SEQUENCE</scope>
    <source>
        <strain evidence="11">NSJ-44</strain>
    </source>
</reference>
<keyword evidence="6 10" id="KW-0812">Transmembrane</keyword>
<dbReference type="GO" id="GO:0046677">
    <property type="term" value="P:response to antibiotic"/>
    <property type="evidence" value="ECO:0007669"/>
    <property type="project" value="UniProtKB-KW"/>
</dbReference>
<evidence type="ECO:0000313" key="12">
    <source>
        <dbReference type="Proteomes" id="UP000654279"/>
    </source>
</evidence>
<dbReference type="GO" id="GO:0042910">
    <property type="term" value="F:xenobiotic transmembrane transporter activity"/>
    <property type="evidence" value="ECO:0007669"/>
    <property type="project" value="InterPro"/>
</dbReference>
<evidence type="ECO:0000256" key="4">
    <source>
        <dbReference type="ARBA" id="ARBA00022448"/>
    </source>
</evidence>
<accession>A0A926CZ69</accession>
<keyword evidence="12" id="KW-1185">Reference proteome</keyword>
<proteinExistence type="inferred from homology"/>
<keyword evidence="7 10" id="KW-1133">Transmembrane helix</keyword>
<keyword evidence="8 10" id="KW-0472">Membrane</keyword>
<dbReference type="InterPro" id="IPR048279">
    <property type="entry name" value="MdtK-like"/>
</dbReference>
<feature type="transmembrane region" description="Helical" evidence="10">
    <location>
        <begin position="193"/>
        <end position="214"/>
    </location>
</feature>
<feature type="transmembrane region" description="Helical" evidence="10">
    <location>
        <begin position="388"/>
        <end position="410"/>
    </location>
</feature>
<dbReference type="Pfam" id="PF01554">
    <property type="entry name" value="MatE"/>
    <property type="match status" value="2"/>
</dbReference>
<evidence type="ECO:0000256" key="9">
    <source>
        <dbReference type="ARBA" id="ARBA00023251"/>
    </source>
</evidence>
<evidence type="ECO:0000256" key="6">
    <source>
        <dbReference type="ARBA" id="ARBA00022692"/>
    </source>
</evidence>
<dbReference type="Proteomes" id="UP000654279">
    <property type="component" value="Unassembled WGS sequence"/>
</dbReference>
<dbReference type="GO" id="GO:0015297">
    <property type="term" value="F:antiporter activity"/>
    <property type="evidence" value="ECO:0007669"/>
    <property type="project" value="InterPro"/>
</dbReference>
<evidence type="ECO:0000313" key="11">
    <source>
        <dbReference type="EMBL" id="MBC8528624.1"/>
    </source>
</evidence>
<keyword evidence="5" id="KW-1003">Cell membrane</keyword>
<dbReference type="InterPro" id="IPR051327">
    <property type="entry name" value="MATE_MepA_subfamily"/>
</dbReference>
<feature type="transmembrane region" description="Helical" evidence="10">
    <location>
        <begin position="14"/>
        <end position="35"/>
    </location>
</feature>
<feature type="transmembrane region" description="Helical" evidence="10">
    <location>
        <begin position="360"/>
        <end position="381"/>
    </location>
</feature>
<sequence>MHEQLYTTQSPTRLFFRCALPSMLSMAMTALYTVADGFFVGHFIGMEALAAVNLVMPPIMMSFALSDMLAVGSSVQIAIRLGEKKEREASRIFSVCTLLIIGIACLIGLAGYTLAQPLLRLMGADPTVTGLAVKYLRIYALFAPVITVFFAVDNYLRICGKIRYSMGLNVGISLLNILLDWLFVGVLHWGIEAAALASCLSLALGTLLGFAPFLRHKLALRFTRGGIPLALLGNIFANGSSEFFSNIAGSLLMLVLNSVLLRISGAMAVAAFSIVLYVDSIVASLLYGLSDAMQPAISYCYGAGLRRRMFALEKRVLAACAAISLAALIWMQWGGHSVISLFVADGTADLLEMSVNAMKLFSLSYLTGWLGTSLSAFFTAVNRPGLSLTLALCRALVFPLIALAILPSFLGLNGVWLAPPVGCALTAALALMLMARILRRDRSAALQ</sequence>
<protein>
    <recommendedName>
        <fullName evidence="3">Multidrug export protein MepA</fullName>
    </recommendedName>
</protein>
<feature type="transmembrane region" description="Helical" evidence="10">
    <location>
        <begin position="55"/>
        <end position="79"/>
    </location>
</feature>
<dbReference type="CDD" id="cd13143">
    <property type="entry name" value="MATE_MepA_like"/>
    <property type="match status" value="1"/>
</dbReference>
<dbReference type="PANTHER" id="PTHR43823:SF3">
    <property type="entry name" value="MULTIDRUG EXPORT PROTEIN MEPA"/>
    <property type="match status" value="1"/>
</dbReference>
<evidence type="ECO:0000256" key="10">
    <source>
        <dbReference type="SAM" id="Phobius"/>
    </source>
</evidence>
<dbReference type="GO" id="GO:0005886">
    <property type="term" value="C:plasma membrane"/>
    <property type="evidence" value="ECO:0007669"/>
    <property type="project" value="UniProtKB-SubCell"/>
</dbReference>
<feature type="transmembrane region" description="Helical" evidence="10">
    <location>
        <begin position="135"/>
        <end position="156"/>
    </location>
</feature>
<dbReference type="EMBL" id="JACRSO010000001">
    <property type="protein sequence ID" value="MBC8528624.1"/>
    <property type="molecule type" value="Genomic_DNA"/>
</dbReference>
<dbReference type="InterPro" id="IPR045070">
    <property type="entry name" value="MATE_MepA-like"/>
</dbReference>
<organism evidence="11 12">
    <name type="scientific">Luoshenia tenuis</name>
    <dbReference type="NCBI Taxonomy" id="2763654"/>
    <lineage>
        <taxon>Bacteria</taxon>
        <taxon>Bacillati</taxon>
        <taxon>Bacillota</taxon>
        <taxon>Clostridia</taxon>
        <taxon>Christensenellales</taxon>
        <taxon>Christensenellaceae</taxon>
        <taxon>Luoshenia</taxon>
    </lineage>
</organism>
<feature type="transmembrane region" description="Helical" evidence="10">
    <location>
        <begin position="91"/>
        <end position="115"/>
    </location>
</feature>
<keyword evidence="4" id="KW-0813">Transport</keyword>
<gene>
    <name evidence="11" type="ORF">H8699_04125</name>
</gene>
<evidence type="ECO:0000256" key="2">
    <source>
        <dbReference type="ARBA" id="ARBA00008417"/>
    </source>
</evidence>